<dbReference type="InterPro" id="IPR036291">
    <property type="entry name" value="NAD(P)-bd_dom_sf"/>
</dbReference>
<sequence>MIYLNSEEIISALSLKEIMDSVEEAYKLYEKKDYEMPSRIHVDHGEKETLLYMPCFAKGLFGTKMLTGFETNAEKGLPVIDGLMVLNDGVTGKPVCIMDAKSITMLRTGAIGGLGVKYTTPENIRTLGLVGTGVQGFYQVVYACMVRNIKKVYLFNRNDEKAFEFAERLQRRLGNIEIHVMNSIRELVEASEVIITATTSEKPVIPADAQLLKGKHFIAIGSYKPFVREFPDELFTVVDKVYADIEFAKEESGDLCIPIEKGLIHSVDIKTFGKLVTGEIPFEESSKGTTFFKSVGMALFDIITAEKIYKRAVEEGMGTNLKL</sequence>
<reference evidence="1 2" key="1">
    <citation type="submission" date="2016-11" db="EMBL/GenBank/DDBJ databases">
        <authorList>
            <person name="Jaros S."/>
            <person name="Januszkiewicz K."/>
            <person name="Wedrychowicz H."/>
        </authorList>
    </citation>
    <scope>NUCLEOTIDE SEQUENCE [LARGE SCALE GENOMIC DNA]</scope>
    <source>
        <strain evidence="1 2">DSM 3090</strain>
    </source>
</reference>
<dbReference type="PIRSF" id="PIRSF001439">
    <property type="entry name" value="CryM"/>
    <property type="match status" value="1"/>
</dbReference>
<evidence type="ECO:0000313" key="1">
    <source>
        <dbReference type="EMBL" id="SHJ86013.1"/>
    </source>
</evidence>
<gene>
    <name evidence="1" type="ORF">SAMN02745248_01131</name>
</gene>
<dbReference type="Proteomes" id="UP000183952">
    <property type="component" value="Unassembled WGS sequence"/>
</dbReference>
<dbReference type="EMBL" id="FRAD01000008">
    <property type="protein sequence ID" value="SHJ86013.1"/>
    <property type="molecule type" value="Genomic_DNA"/>
</dbReference>
<name>A0A1M6MRV9_9CLOT</name>
<dbReference type="InterPro" id="IPR003462">
    <property type="entry name" value="ODC_Mu_crystall"/>
</dbReference>
<protein>
    <submittedName>
        <fullName evidence="1">Ornithine cyclodeaminase</fullName>
    </submittedName>
</protein>
<dbReference type="Gene3D" id="3.30.1780.10">
    <property type="entry name" value="ornithine cyclodeaminase, domain 1"/>
    <property type="match status" value="1"/>
</dbReference>
<dbReference type="Pfam" id="PF02423">
    <property type="entry name" value="OCD_Mu_crystall"/>
    <property type="match status" value="1"/>
</dbReference>
<dbReference type="Gene3D" id="3.40.50.720">
    <property type="entry name" value="NAD(P)-binding Rossmann-like Domain"/>
    <property type="match status" value="1"/>
</dbReference>
<proteinExistence type="predicted"/>
<dbReference type="RefSeq" id="WP_072903152.1">
    <property type="nucleotide sequence ID" value="NZ_FRAD01000008.1"/>
</dbReference>
<accession>A0A1M6MRV9</accession>
<dbReference type="PANTHER" id="PTHR13812">
    <property type="entry name" value="KETIMINE REDUCTASE MU-CRYSTALLIN"/>
    <property type="match status" value="1"/>
</dbReference>
<dbReference type="SUPFAM" id="SSF51735">
    <property type="entry name" value="NAD(P)-binding Rossmann-fold domains"/>
    <property type="match status" value="1"/>
</dbReference>
<dbReference type="InterPro" id="IPR023401">
    <property type="entry name" value="ODC_N"/>
</dbReference>
<keyword evidence="2" id="KW-1185">Reference proteome</keyword>
<dbReference type="GO" id="GO:0005737">
    <property type="term" value="C:cytoplasm"/>
    <property type="evidence" value="ECO:0007669"/>
    <property type="project" value="TreeGrafter"/>
</dbReference>
<dbReference type="PANTHER" id="PTHR13812:SF19">
    <property type="entry name" value="KETIMINE REDUCTASE MU-CRYSTALLIN"/>
    <property type="match status" value="1"/>
</dbReference>
<dbReference type="AlphaFoldDB" id="A0A1M6MRV9"/>
<evidence type="ECO:0000313" key="2">
    <source>
        <dbReference type="Proteomes" id="UP000183952"/>
    </source>
</evidence>
<organism evidence="1 2">
    <name type="scientific">Hathewaya proteolytica DSM 3090</name>
    <dbReference type="NCBI Taxonomy" id="1121331"/>
    <lineage>
        <taxon>Bacteria</taxon>
        <taxon>Bacillati</taxon>
        <taxon>Bacillota</taxon>
        <taxon>Clostridia</taxon>
        <taxon>Eubacteriales</taxon>
        <taxon>Clostridiaceae</taxon>
        <taxon>Hathewaya</taxon>
    </lineage>
</organism>
<dbReference type="STRING" id="1121331.SAMN02745248_01131"/>
<dbReference type="OrthoDB" id="9792005at2"/>